<evidence type="ECO:0000256" key="1">
    <source>
        <dbReference type="SAM" id="Phobius"/>
    </source>
</evidence>
<name>A0A7S0Z8J1_9CHLO</name>
<keyword evidence="1" id="KW-1133">Transmembrane helix</keyword>
<sequence length="354" mass="40259">MVRKYGLLLKFLCAITTGILLQVASYVYSPLVRSGESVARCASSIGVVVSICQEPQETFLALKTLMRELDNCHGFTVRRYIYCKCGPWYVCDLTLPNLGREGNTFITHVSKNYGTLDDIVWFVNGGFMSKEHATKAFSKIQRTLTNMQLQRRLTKLAYVDDMITSLDNVDVKRKPLYTQHSCLAIAKAHCKRAFSCEYTLPCENKEACACEVQRTCHWTGATKENYNATMASHLIVPPVDETAPRGHSMYTWACSRLGIDAKVLHQCGASQSGVFAVGSERLRSYPKLVYDSLVEEYEAYSTTGGLMGHYMERTYRSMFYCALEDMYATRHRLHVFKVFSQHVKKLVVAFFKYR</sequence>
<evidence type="ECO:0000313" key="2">
    <source>
        <dbReference type="EMBL" id="CAD8814023.1"/>
    </source>
</evidence>
<organism evidence="2">
    <name type="scientific">Ostreococcus mediterraneus</name>
    <dbReference type="NCBI Taxonomy" id="1486918"/>
    <lineage>
        <taxon>Eukaryota</taxon>
        <taxon>Viridiplantae</taxon>
        <taxon>Chlorophyta</taxon>
        <taxon>Mamiellophyceae</taxon>
        <taxon>Mamiellales</taxon>
        <taxon>Bathycoccaceae</taxon>
        <taxon>Ostreococcus</taxon>
    </lineage>
</organism>
<keyword evidence="1" id="KW-0812">Transmembrane</keyword>
<gene>
    <name evidence="2" type="ORF">OMED0930_LOCUS5140</name>
</gene>
<feature type="transmembrane region" description="Helical" evidence="1">
    <location>
        <begin position="7"/>
        <end position="28"/>
    </location>
</feature>
<dbReference type="AlphaFoldDB" id="A0A7S0Z8J1"/>
<proteinExistence type="predicted"/>
<accession>A0A7S0Z8J1</accession>
<protein>
    <submittedName>
        <fullName evidence="2">Uncharacterized protein</fullName>
    </submittedName>
</protein>
<keyword evidence="1" id="KW-0472">Membrane</keyword>
<dbReference type="EMBL" id="HBFO01007323">
    <property type="protein sequence ID" value="CAD8814023.1"/>
    <property type="molecule type" value="Transcribed_RNA"/>
</dbReference>
<reference evidence="2" key="1">
    <citation type="submission" date="2021-01" db="EMBL/GenBank/DDBJ databases">
        <authorList>
            <person name="Corre E."/>
            <person name="Pelletier E."/>
            <person name="Niang G."/>
            <person name="Scheremetjew M."/>
            <person name="Finn R."/>
            <person name="Kale V."/>
            <person name="Holt S."/>
            <person name="Cochrane G."/>
            <person name="Meng A."/>
            <person name="Brown T."/>
            <person name="Cohen L."/>
        </authorList>
    </citation>
    <scope>NUCLEOTIDE SEQUENCE</scope>
    <source>
        <strain evidence="2">Clade-D-RCC1621</strain>
    </source>
</reference>